<reference evidence="2" key="1">
    <citation type="submission" date="2018-11" db="EMBL/GenBank/DDBJ databases">
        <authorList>
            <consortium name="Pathogen Informatics"/>
        </authorList>
    </citation>
    <scope>NUCLEOTIDE SEQUENCE</scope>
</reference>
<dbReference type="AlphaFoldDB" id="A0A3S5B4C0"/>
<evidence type="ECO:0000256" key="1">
    <source>
        <dbReference type="SAM" id="MobiDB-lite"/>
    </source>
</evidence>
<protein>
    <submittedName>
        <fullName evidence="2">Uncharacterized protein</fullName>
    </submittedName>
</protein>
<evidence type="ECO:0000313" key="2">
    <source>
        <dbReference type="EMBL" id="VEL35982.1"/>
    </source>
</evidence>
<name>A0A3S5B4C0_9PLAT</name>
<sequence>MCNNEEISQKVYYPSSSLTDGPVIYAKLLEPNIRGTSGNSSTGNYIYSGNSTLVSACNSERNAWRSGDTKTVRSEPPEEQTCYSPVARFASFTTSSPATSCSTGEQSMYGMNSYNAALSSETCNRDAGHLNVIDKGYRAKANAVTNSDKNCSGGSNLVAARWTPTVVSGYQAASIEALARLQSEGLHEQTELTRNAKEQRCKPLLSGLLQIDGSTFTLSPRGTTEKAPLKSGAQRDHLLVVRAAPSKMVSLSGGLGQACHKQQLMQQQKCPPSIQEAGYTLLETNGQTGSRDSHVCSPPRETFSAEHCCTSLPRQNVSMLVNEATASTPVALTAAGGQHLYRIGKAAILPGEYETGRSIEMLTTGFERRDEENGCSQFYVPSFLQHQEPSQHIAVAPHFCEEVPTVLQKCNQETSGREKLGYTGKGTSKQAELEKVKNKAKLKRKNESQETEKGERRMRSKRKPLRWGDSSFRISDNAKNLFLPKSLIARPAGRKEQERSTVEDRPTQVF</sequence>
<feature type="region of interest" description="Disordered" evidence="1">
    <location>
        <begin position="483"/>
        <end position="510"/>
    </location>
</feature>
<accession>A0A3S5B4C0</accession>
<keyword evidence="3" id="KW-1185">Reference proteome</keyword>
<evidence type="ECO:0000313" key="3">
    <source>
        <dbReference type="Proteomes" id="UP000784294"/>
    </source>
</evidence>
<dbReference type="Proteomes" id="UP000784294">
    <property type="component" value="Unassembled WGS sequence"/>
</dbReference>
<feature type="compositionally biased region" description="Basic and acidic residues" evidence="1">
    <location>
        <begin position="445"/>
        <end position="457"/>
    </location>
</feature>
<comment type="caution">
    <text evidence="2">The sequence shown here is derived from an EMBL/GenBank/DDBJ whole genome shotgun (WGS) entry which is preliminary data.</text>
</comment>
<proteinExistence type="predicted"/>
<feature type="region of interest" description="Disordered" evidence="1">
    <location>
        <begin position="417"/>
        <end position="471"/>
    </location>
</feature>
<dbReference type="EMBL" id="CAAALY010251147">
    <property type="protein sequence ID" value="VEL35982.1"/>
    <property type="molecule type" value="Genomic_DNA"/>
</dbReference>
<feature type="compositionally biased region" description="Basic and acidic residues" evidence="1">
    <location>
        <begin position="493"/>
        <end position="510"/>
    </location>
</feature>
<organism evidence="2 3">
    <name type="scientific">Protopolystoma xenopodis</name>
    <dbReference type="NCBI Taxonomy" id="117903"/>
    <lineage>
        <taxon>Eukaryota</taxon>
        <taxon>Metazoa</taxon>
        <taxon>Spiralia</taxon>
        <taxon>Lophotrochozoa</taxon>
        <taxon>Platyhelminthes</taxon>
        <taxon>Monogenea</taxon>
        <taxon>Polyopisthocotylea</taxon>
        <taxon>Polystomatidea</taxon>
        <taxon>Polystomatidae</taxon>
        <taxon>Protopolystoma</taxon>
    </lineage>
</organism>
<gene>
    <name evidence="2" type="ORF">PXEA_LOCUS29422</name>
</gene>